<dbReference type="InterPro" id="IPR011711">
    <property type="entry name" value="GntR_C"/>
</dbReference>
<evidence type="ECO:0000256" key="2">
    <source>
        <dbReference type="ARBA" id="ARBA00023125"/>
    </source>
</evidence>
<keyword evidence="3" id="KW-0804">Transcription</keyword>
<dbReference type="SUPFAM" id="SSF48008">
    <property type="entry name" value="GntR ligand-binding domain-like"/>
    <property type="match status" value="1"/>
</dbReference>
<dbReference type="GO" id="GO:0003677">
    <property type="term" value="F:DNA binding"/>
    <property type="evidence" value="ECO:0007669"/>
    <property type="project" value="UniProtKB-KW"/>
</dbReference>
<dbReference type="eggNOG" id="COG1802">
    <property type="taxonomic scope" value="Bacteria"/>
</dbReference>
<dbReference type="EMBL" id="CP008947">
    <property type="protein sequence ID" value="AII07596.1"/>
    <property type="molecule type" value="Genomic_DNA"/>
</dbReference>
<dbReference type="Pfam" id="PF07729">
    <property type="entry name" value="FCD"/>
    <property type="match status" value="1"/>
</dbReference>
<keyword evidence="2" id="KW-0238">DNA-binding</keyword>
<evidence type="ECO:0000256" key="1">
    <source>
        <dbReference type="ARBA" id="ARBA00023015"/>
    </source>
</evidence>
<feature type="domain" description="HTH gntR-type" evidence="4">
    <location>
        <begin position="7"/>
        <end position="74"/>
    </location>
</feature>
<accession>A0A076ENX7</accession>
<dbReference type="Gene3D" id="1.20.120.530">
    <property type="entry name" value="GntR ligand-binding domain-like"/>
    <property type="match status" value="1"/>
</dbReference>
<evidence type="ECO:0000313" key="5">
    <source>
        <dbReference type="EMBL" id="AII07596.1"/>
    </source>
</evidence>
<dbReference type="PANTHER" id="PTHR43537:SF49">
    <property type="entry name" value="TRANSCRIPTIONAL REGULATORY PROTEIN"/>
    <property type="match status" value="1"/>
</dbReference>
<gene>
    <name evidence="5" type="ORF">EP51_24260</name>
</gene>
<sequence>MSTLDTRPLIDRIADELRARVMDGRLKPGQRVRQEDLAAQLGVSRTPLRETFRRLESEGWFVTHARQGVVVAGLSLPEVLELATARLALEPTATRIAALTHDDAARDRVTRIIEQRHFSDIESRPGVFQEVNREFHLEIYGAYTGHLSELGKQTRLVWEKFARYRLYYWQDRQHVCLSTDAHRKIADLWSRRDGDGAELAVAQHIFDAILDQILSLGGGDHAPDPGLVAIAARYGLDDRLRNMSAAG</sequence>
<evidence type="ECO:0000259" key="4">
    <source>
        <dbReference type="PROSITE" id="PS50949"/>
    </source>
</evidence>
<dbReference type="GO" id="GO:0003700">
    <property type="term" value="F:DNA-binding transcription factor activity"/>
    <property type="evidence" value="ECO:0007669"/>
    <property type="project" value="InterPro"/>
</dbReference>
<dbReference type="SMART" id="SM00895">
    <property type="entry name" value="FCD"/>
    <property type="match status" value="1"/>
</dbReference>
<dbReference type="PROSITE" id="PS50949">
    <property type="entry name" value="HTH_GNTR"/>
    <property type="match status" value="1"/>
</dbReference>
<keyword evidence="1" id="KW-0805">Transcription regulation</keyword>
<dbReference type="Proteomes" id="UP000028488">
    <property type="component" value="Chromosome"/>
</dbReference>
<dbReference type="InterPro" id="IPR036388">
    <property type="entry name" value="WH-like_DNA-bd_sf"/>
</dbReference>
<proteinExistence type="predicted"/>
<dbReference type="PANTHER" id="PTHR43537">
    <property type="entry name" value="TRANSCRIPTIONAL REGULATOR, GNTR FAMILY"/>
    <property type="match status" value="1"/>
</dbReference>
<dbReference type="SMART" id="SM00345">
    <property type="entry name" value="HTH_GNTR"/>
    <property type="match status" value="1"/>
</dbReference>
<dbReference type="Pfam" id="PF00392">
    <property type="entry name" value="GntR"/>
    <property type="match status" value="1"/>
</dbReference>
<dbReference type="InterPro" id="IPR000524">
    <property type="entry name" value="Tscrpt_reg_HTH_GntR"/>
</dbReference>
<protein>
    <recommendedName>
        <fullName evidence="4">HTH gntR-type domain-containing protein</fullName>
    </recommendedName>
</protein>
<name>A0A076ENX7_RHOOP</name>
<dbReference type="SUPFAM" id="SSF46785">
    <property type="entry name" value="Winged helix' DNA-binding domain"/>
    <property type="match status" value="1"/>
</dbReference>
<dbReference type="InterPro" id="IPR036390">
    <property type="entry name" value="WH_DNA-bd_sf"/>
</dbReference>
<organism evidence="5 6">
    <name type="scientific">Rhodococcus opacus</name>
    <name type="common">Nocardia opaca</name>
    <dbReference type="NCBI Taxonomy" id="37919"/>
    <lineage>
        <taxon>Bacteria</taxon>
        <taxon>Bacillati</taxon>
        <taxon>Actinomycetota</taxon>
        <taxon>Actinomycetes</taxon>
        <taxon>Mycobacteriales</taxon>
        <taxon>Nocardiaceae</taxon>
        <taxon>Rhodococcus</taxon>
    </lineage>
</organism>
<evidence type="ECO:0000256" key="3">
    <source>
        <dbReference type="ARBA" id="ARBA00023163"/>
    </source>
</evidence>
<dbReference type="Gene3D" id="1.10.10.10">
    <property type="entry name" value="Winged helix-like DNA-binding domain superfamily/Winged helix DNA-binding domain"/>
    <property type="match status" value="1"/>
</dbReference>
<dbReference type="InterPro" id="IPR008920">
    <property type="entry name" value="TF_FadR/GntR_C"/>
</dbReference>
<evidence type="ECO:0000313" key="6">
    <source>
        <dbReference type="Proteomes" id="UP000028488"/>
    </source>
</evidence>
<dbReference type="AlphaFoldDB" id="A0A076ENX7"/>
<dbReference type="RefSeq" id="WP_128640599.1">
    <property type="nucleotide sequence ID" value="NZ_CP008947.1"/>
</dbReference>
<dbReference type="CDD" id="cd07377">
    <property type="entry name" value="WHTH_GntR"/>
    <property type="match status" value="1"/>
</dbReference>
<reference evidence="5 6" key="1">
    <citation type="submission" date="2014-07" db="EMBL/GenBank/DDBJ databases">
        <title>Genome Sequence of Rhodococcus opacus Strain R7, a Biodegrader of Mono- and Polycyclic Aromatic Hydrocarbons.</title>
        <authorList>
            <person name="Di Gennaro P."/>
            <person name="Zampolli J."/>
            <person name="Presti I."/>
            <person name="Cappelletti M."/>
            <person name="D'Ursi P."/>
            <person name="Orro A."/>
            <person name="Mezzelani A."/>
            <person name="Milanesi L."/>
        </authorList>
    </citation>
    <scope>NUCLEOTIDE SEQUENCE [LARGE SCALE GENOMIC DNA]</scope>
    <source>
        <strain evidence="5 6">R7</strain>
    </source>
</reference>